<dbReference type="InterPro" id="IPR040662">
    <property type="entry name" value="Tfb2_C"/>
</dbReference>
<reference evidence="14" key="4">
    <citation type="journal article" date="2016" name="Gigascience">
        <title>De novo construction of an expanded transcriptome assembly for the western tarnished plant bug, Lygus hesperus.</title>
        <authorList>
            <person name="Tassone E.E."/>
            <person name="Geib S.M."/>
            <person name="Hall B."/>
            <person name="Fabrick J.A."/>
            <person name="Brent C.S."/>
            <person name="Hull J.J."/>
        </authorList>
    </citation>
    <scope>NUCLEOTIDE SEQUENCE</scope>
</reference>
<evidence type="ECO:0000256" key="2">
    <source>
        <dbReference type="ARBA" id="ARBA00007132"/>
    </source>
</evidence>
<gene>
    <name evidence="12" type="primary">GTF2H4_0</name>
    <name evidence="14" type="synonym">GTF2H4</name>
    <name evidence="12" type="ORF">CM83_49981</name>
    <name evidence="14" type="ORF">g.60639</name>
</gene>
<evidence type="ECO:0000256" key="1">
    <source>
        <dbReference type="ARBA" id="ARBA00004123"/>
    </source>
</evidence>
<keyword evidence="6 10" id="KW-0234">DNA repair</keyword>
<name>A0A0A9Y7B7_LYGHE</name>
<dbReference type="GO" id="GO:0003690">
    <property type="term" value="F:double-stranded DNA binding"/>
    <property type="evidence" value="ECO:0007669"/>
    <property type="project" value="TreeGrafter"/>
</dbReference>
<evidence type="ECO:0000313" key="13">
    <source>
        <dbReference type="EMBL" id="JAG63424.1"/>
    </source>
</evidence>
<evidence type="ECO:0000256" key="9">
    <source>
        <dbReference type="ARBA" id="ARBA00070130"/>
    </source>
</evidence>
<dbReference type="InterPro" id="IPR004598">
    <property type="entry name" value="TFIIH_p52/Tfb2"/>
</dbReference>
<feature type="domain" description="Transcription factor Tfb2 C-terminal" evidence="11">
    <location>
        <begin position="392"/>
        <end position="459"/>
    </location>
</feature>
<dbReference type="GO" id="GO:0006366">
    <property type="term" value="P:transcription by RNA polymerase II"/>
    <property type="evidence" value="ECO:0007669"/>
    <property type="project" value="UniProtKB-ARBA"/>
</dbReference>
<dbReference type="GO" id="GO:0005675">
    <property type="term" value="C:transcription factor TFIIH holo complex"/>
    <property type="evidence" value="ECO:0007669"/>
    <property type="project" value="TreeGrafter"/>
</dbReference>
<keyword evidence="4 10" id="KW-0805">Transcription regulation</keyword>
<evidence type="ECO:0000256" key="10">
    <source>
        <dbReference type="RuleBase" id="RU364024"/>
    </source>
</evidence>
<keyword evidence="5 10" id="KW-0804">Transcription</keyword>
<dbReference type="FunFam" id="3.30.70.2610:FF:000001">
    <property type="entry name" value="General transcription factor IIH subunit 4"/>
    <property type="match status" value="1"/>
</dbReference>
<dbReference type="GO" id="GO:0001671">
    <property type="term" value="F:ATPase activator activity"/>
    <property type="evidence" value="ECO:0007669"/>
    <property type="project" value="InterPro"/>
</dbReference>
<evidence type="ECO:0000313" key="14">
    <source>
        <dbReference type="EMBL" id="JAQ01867.1"/>
    </source>
</evidence>
<comment type="subcellular location">
    <subcellularLocation>
        <location evidence="1 10">Nucleus</location>
    </subcellularLocation>
</comment>
<dbReference type="EMBL" id="GBRD01002397">
    <property type="protein sequence ID" value="JAG63424.1"/>
    <property type="molecule type" value="Transcribed_RNA"/>
</dbReference>
<evidence type="ECO:0000256" key="8">
    <source>
        <dbReference type="ARBA" id="ARBA00064576"/>
    </source>
</evidence>
<comment type="function">
    <text evidence="10">Component of the general transcription and DNA repair factor IIH (TFIIH) core complex which is involved in general and transcription-coupled nucleotide excision repair (NER) of damaged DNA.</text>
</comment>
<evidence type="ECO:0000256" key="3">
    <source>
        <dbReference type="ARBA" id="ARBA00022763"/>
    </source>
</evidence>
<evidence type="ECO:0000256" key="5">
    <source>
        <dbReference type="ARBA" id="ARBA00023163"/>
    </source>
</evidence>
<sequence>MSDDKVDAAKPTLRSLQCSNLYEYLKTLPTPVLDKLYSYPIICLAVYRDLPDVAKHYVIRILFVEQPVPQAVIGSWVTQNYSKEASEVAQVLSDLHVWHETSIPGGLPAWELNPIFKKNFKNSMLGGGRTWGTKANLETDSRARDVDYLDKYAMERWECVLHYMVGSKQQEGISADAVRILLHAGLMKRDDEDGSPVITKEGFQFLLLDTPEQVWYFMLQYLDTVPSRNLDLVQCLAFLFQLSFSTLGKDYCTDGMPEEMLTFLQHLREFGLVYQRKRKGGKFYPTRLALNITNRSSAGRAAQQKEGFIVVESNYRIYAYTDSNLKVALIGLFTELLYRFPNMVVGTLTRDSICMALRSGITAEQIINFLRLHAHPRLIAKGPPILPPTITDQINLWEKERDRFTFTDGILYSQFLSHSDFSILRDFAQEHGLLVWQNDQKRTMVVTKDGHDEVKRFWKKHSS</sequence>
<evidence type="ECO:0000256" key="6">
    <source>
        <dbReference type="ARBA" id="ARBA00023204"/>
    </source>
</evidence>
<dbReference type="Gene3D" id="3.30.70.2610">
    <property type="match status" value="1"/>
</dbReference>
<comment type="subunit">
    <text evidence="8">Component of the 7-subunit TFIIH core complex composed of XPB/ERCC3, XPD/ERCC2, GTF2H1, GTF2H2, GTF2H3, GTF2H4 and GTF2H5, which is active in NER. The core complex associates with the 3-subunit CDK-activating kinase (CAK) module composed of CCNH/cyclin H, CDK7 and MNAT1 to form the 10-subunit holoenzyme (holo-TFIIH) active in transcription. Part of TBP-based Pol II pre-initiation complex (PIC), in which Pol II core assembles with general transcription factors and other specific initiation factors including GTF2E1, GTF2E2, GTF2F1, GTF2F2, TCEA1, ERCC2, ERCC3, GTF2H2, GTF2H3, GTF2H4, GTF2H5, GTF2A1, GTF2A2, GTF2B and TBP; this large multi-subunit PIC complex mediates DNA unwinding and targets Pol II core to the transcription start site where the first phosphodiester bond forms.</text>
</comment>
<accession>A0A0A9Y7B7</accession>
<protein>
    <recommendedName>
        <fullName evidence="9 10">General transcription factor IIH subunit 4</fullName>
    </recommendedName>
</protein>
<evidence type="ECO:0000313" key="12">
    <source>
        <dbReference type="EMBL" id="JAG26983.1"/>
    </source>
</evidence>
<dbReference type="PANTHER" id="PTHR13152:SF0">
    <property type="entry name" value="GENERAL TRANSCRIPTION FACTOR IIH SUBUNIT 4"/>
    <property type="match status" value="1"/>
</dbReference>
<evidence type="ECO:0000256" key="4">
    <source>
        <dbReference type="ARBA" id="ARBA00023015"/>
    </source>
</evidence>
<keyword evidence="3 10" id="KW-0227">DNA damage</keyword>
<reference evidence="12" key="2">
    <citation type="submission" date="2014-07" db="EMBL/GenBank/DDBJ databases">
        <authorList>
            <person name="Hull J."/>
        </authorList>
    </citation>
    <scope>NUCLEOTIDE SEQUENCE</scope>
</reference>
<dbReference type="Pfam" id="PF03849">
    <property type="entry name" value="Tfb2"/>
    <property type="match status" value="1"/>
</dbReference>
<keyword evidence="7 10" id="KW-0539">Nucleus</keyword>
<dbReference type="NCBIfam" id="TIGR00625">
    <property type="entry name" value="tfb2"/>
    <property type="match status" value="1"/>
</dbReference>
<comment type="similarity">
    <text evidence="2 10">Belongs to the TFB2 family.</text>
</comment>
<dbReference type="GO" id="GO:0006289">
    <property type="term" value="P:nucleotide-excision repair"/>
    <property type="evidence" value="ECO:0007669"/>
    <property type="project" value="InterPro"/>
</dbReference>
<dbReference type="AlphaFoldDB" id="A0A0A9Y7B7"/>
<dbReference type="Pfam" id="PF18307">
    <property type="entry name" value="Tfb2_C"/>
    <property type="match status" value="1"/>
</dbReference>
<reference evidence="13" key="3">
    <citation type="submission" date="2014-09" db="EMBL/GenBank/DDBJ databases">
        <authorList>
            <person name="Magalhaes I.L.F."/>
            <person name="Oliveira U."/>
            <person name="Santos F.R."/>
            <person name="Vidigal T.H.D.A."/>
            <person name="Brescovit A.D."/>
            <person name="Santos A.J."/>
        </authorList>
    </citation>
    <scope>NUCLEOTIDE SEQUENCE</scope>
</reference>
<dbReference type="EMBL" id="GBHO01016621">
    <property type="protein sequence ID" value="JAG26983.1"/>
    <property type="molecule type" value="Transcribed_RNA"/>
</dbReference>
<evidence type="ECO:0000259" key="11">
    <source>
        <dbReference type="Pfam" id="PF18307"/>
    </source>
</evidence>
<evidence type="ECO:0000256" key="7">
    <source>
        <dbReference type="ARBA" id="ARBA00023242"/>
    </source>
</evidence>
<organism evidence="12">
    <name type="scientific">Lygus hesperus</name>
    <name type="common">Western plant bug</name>
    <dbReference type="NCBI Taxonomy" id="30085"/>
    <lineage>
        <taxon>Eukaryota</taxon>
        <taxon>Metazoa</taxon>
        <taxon>Ecdysozoa</taxon>
        <taxon>Arthropoda</taxon>
        <taxon>Hexapoda</taxon>
        <taxon>Insecta</taxon>
        <taxon>Pterygota</taxon>
        <taxon>Neoptera</taxon>
        <taxon>Paraneoptera</taxon>
        <taxon>Hemiptera</taxon>
        <taxon>Heteroptera</taxon>
        <taxon>Panheteroptera</taxon>
        <taxon>Cimicomorpha</taxon>
        <taxon>Miridae</taxon>
        <taxon>Mirini</taxon>
        <taxon>Lygus</taxon>
    </lineage>
</organism>
<dbReference type="PANTHER" id="PTHR13152">
    <property type="entry name" value="TFIIH, POLYPEPTIDE 4"/>
    <property type="match status" value="1"/>
</dbReference>
<proteinExistence type="inferred from homology"/>
<dbReference type="EMBL" id="GDHC01016762">
    <property type="protein sequence ID" value="JAQ01867.1"/>
    <property type="molecule type" value="Transcribed_RNA"/>
</dbReference>
<reference evidence="12" key="1">
    <citation type="journal article" date="2014" name="PLoS ONE">
        <title>Transcriptome-Based Identification of ABC Transporters in the Western Tarnished Plant Bug Lygus hesperus.</title>
        <authorList>
            <person name="Hull J.J."/>
            <person name="Chaney K."/>
            <person name="Geib S.M."/>
            <person name="Fabrick J.A."/>
            <person name="Brent C.S."/>
            <person name="Walsh D."/>
            <person name="Lavine L.C."/>
        </authorList>
    </citation>
    <scope>NUCLEOTIDE SEQUENCE</scope>
</reference>
<dbReference type="GO" id="GO:0000439">
    <property type="term" value="C:transcription factor TFIIH core complex"/>
    <property type="evidence" value="ECO:0007669"/>
    <property type="project" value="InterPro"/>
</dbReference>